<evidence type="ECO:0000313" key="1">
    <source>
        <dbReference type="EMBL" id="AEQ39182.1"/>
    </source>
</evidence>
<accession>G5DMF4</accession>
<proteinExistence type="predicted"/>
<dbReference type="RefSeq" id="YP_009666179.1">
    <property type="nucleotide sequence ID" value="NC_043469.1"/>
</dbReference>
<name>G5DMF4_9CAUD</name>
<reference evidence="1 2" key="1">
    <citation type="journal article" date="2012" name="J. Gen. Virol.">
        <title>Isolation and characterization of a bacteriophage F20 virulent to Enterobacter aerogenes.</title>
        <authorList>
            <person name="Mishra C.K."/>
            <person name="Choi T.J."/>
            <person name="Kang S.C."/>
        </authorList>
    </citation>
    <scope>NUCLEOTIDE SEQUENCE [LARGE SCALE GENOMIC DNA]</scope>
</reference>
<dbReference type="EMBL" id="JN672684">
    <property type="protein sequence ID" value="AEQ39182.1"/>
    <property type="molecule type" value="Genomic_DNA"/>
</dbReference>
<organism evidence="1 2">
    <name type="scientific">Enterobacter phage F20</name>
    <dbReference type="NCBI Taxonomy" id="2886900"/>
    <lineage>
        <taxon>Viruses</taxon>
        <taxon>Duplodnaviria</taxon>
        <taxon>Heunggongvirae</taxon>
        <taxon>Uroviricota</taxon>
        <taxon>Caudoviricetes</taxon>
        <taxon>Drexlerviridae</taxon>
        <taxon>Webervirus</taxon>
        <taxon>Webervirus F20</taxon>
    </lineage>
</organism>
<protein>
    <submittedName>
        <fullName evidence="1">Uncharacterized protein</fullName>
    </submittedName>
</protein>
<sequence>MKFILAMLLTGLCMSGMGGFIFAVMLLTVVGIIDIRHHQAIVEVRIKRLINDIENACEGTKITVVKK</sequence>
<dbReference type="Proteomes" id="UP000258500">
    <property type="component" value="Segment"/>
</dbReference>
<keyword evidence="2" id="KW-1185">Reference proteome</keyword>
<dbReference type="GeneID" id="40526390"/>
<evidence type="ECO:0000313" key="2">
    <source>
        <dbReference type="Proteomes" id="UP000258500"/>
    </source>
</evidence>